<sequence length="113" mass="12546">MSGCREIMELQLKAATIESQNMPAFNAQVYEDSEPKCSFPHLKDSKLEFYFPEKAVSLQFDTSSCILGTPGHPVLCQFRELPNVNSRQDETSNKGPVVSSVGTYSLGSSRSMY</sequence>
<dbReference type="RefSeq" id="XP_022663397.1">
    <property type="nucleotide sequence ID" value="XM_022807662.1"/>
</dbReference>
<evidence type="ECO:0000313" key="3">
    <source>
        <dbReference type="Proteomes" id="UP000594260"/>
    </source>
</evidence>
<dbReference type="GeneID" id="111251246"/>
<proteinExistence type="predicted"/>
<organism evidence="2 3">
    <name type="scientific">Varroa destructor</name>
    <name type="common">Honeybee mite</name>
    <dbReference type="NCBI Taxonomy" id="109461"/>
    <lineage>
        <taxon>Eukaryota</taxon>
        <taxon>Metazoa</taxon>
        <taxon>Ecdysozoa</taxon>
        <taxon>Arthropoda</taxon>
        <taxon>Chelicerata</taxon>
        <taxon>Arachnida</taxon>
        <taxon>Acari</taxon>
        <taxon>Parasitiformes</taxon>
        <taxon>Mesostigmata</taxon>
        <taxon>Gamasina</taxon>
        <taxon>Dermanyssoidea</taxon>
        <taxon>Varroidae</taxon>
        <taxon>Varroa</taxon>
    </lineage>
</organism>
<evidence type="ECO:0000313" key="2">
    <source>
        <dbReference type="EnsemblMetazoa" id="XP_022663397"/>
    </source>
</evidence>
<feature type="compositionally biased region" description="Polar residues" evidence="1">
    <location>
        <begin position="100"/>
        <end position="113"/>
    </location>
</feature>
<protein>
    <submittedName>
        <fullName evidence="2">Uncharacterized protein</fullName>
    </submittedName>
</protein>
<dbReference type="Proteomes" id="UP000594260">
    <property type="component" value="Unplaced"/>
</dbReference>
<evidence type="ECO:0000256" key="1">
    <source>
        <dbReference type="SAM" id="MobiDB-lite"/>
    </source>
</evidence>
<name>A0A7M7KBR3_VARDE</name>
<keyword evidence="3" id="KW-1185">Reference proteome</keyword>
<feature type="region of interest" description="Disordered" evidence="1">
    <location>
        <begin position="86"/>
        <end position="113"/>
    </location>
</feature>
<reference evidence="2" key="1">
    <citation type="submission" date="2021-01" db="UniProtKB">
        <authorList>
            <consortium name="EnsemblMetazoa"/>
        </authorList>
    </citation>
    <scope>IDENTIFICATION</scope>
</reference>
<dbReference type="AlphaFoldDB" id="A0A7M7KBR3"/>
<accession>A0A7M7KBR3</accession>
<dbReference type="EnsemblMetazoa" id="XM_022807662">
    <property type="protein sequence ID" value="XP_022663397"/>
    <property type="gene ID" value="LOC111251246"/>
</dbReference>